<reference evidence="4" key="2">
    <citation type="journal article" date="2019" name="Int. J. Syst. Evol. Microbiol.">
        <title>The Global Catalogue of Microorganisms (GCM) 10K type strain sequencing project: providing services to taxonomists for standard genome sequencing and annotation.</title>
        <authorList>
            <consortium name="The Broad Institute Genomics Platform"/>
            <consortium name="The Broad Institute Genome Sequencing Center for Infectious Disease"/>
            <person name="Wu L."/>
            <person name="Ma J."/>
        </authorList>
    </citation>
    <scope>NUCLEOTIDE SEQUENCE [LARGE SCALE GENOMIC DNA]</scope>
    <source>
        <strain evidence="4">JCM 12607</strain>
    </source>
</reference>
<feature type="compositionally biased region" description="Basic and acidic residues" evidence="1">
    <location>
        <begin position="132"/>
        <end position="142"/>
    </location>
</feature>
<dbReference type="Proteomes" id="UP001596915">
    <property type="component" value="Unassembled WGS sequence"/>
</dbReference>
<accession>A0ABW2WNA2</accession>
<feature type="region of interest" description="Disordered" evidence="1">
    <location>
        <begin position="132"/>
        <end position="162"/>
    </location>
</feature>
<sequence length="162" mass="16770">MVAAEAPERGPGRAVLAQQVQRRRHDRDTAVVGVVAVLAVPPALPVVAGEVGDSSHLGLGGAFADLVEDKQDRRVHAFVVLGSRRGPSGAPQRLLDAVGVLLLPLEEPGVLVEPPADQHSVLGAVVGLDEQQRHPGLRRDQDDIGAGAAESGVPLCPVKSHG</sequence>
<organism evidence="2 4">
    <name type="scientific">Streptomyces sanglieri</name>
    <dbReference type="NCBI Taxonomy" id="193460"/>
    <lineage>
        <taxon>Bacteria</taxon>
        <taxon>Bacillati</taxon>
        <taxon>Actinomycetota</taxon>
        <taxon>Actinomycetes</taxon>
        <taxon>Kitasatosporales</taxon>
        <taxon>Streptomycetaceae</taxon>
        <taxon>Streptomyces</taxon>
    </lineage>
</organism>
<protein>
    <submittedName>
        <fullName evidence="2">Uncharacterized protein</fullName>
    </submittedName>
</protein>
<evidence type="ECO:0000256" key="1">
    <source>
        <dbReference type="SAM" id="MobiDB-lite"/>
    </source>
</evidence>
<dbReference type="EMBL" id="JBHTGL010000004">
    <property type="protein sequence ID" value="MFD0621811.1"/>
    <property type="molecule type" value="Genomic_DNA"/>
</dbReference>
<keyword evidence="4" id="KW-1185">Reference proteome</keyword>
<evidence type="ECO:0000313" key="2">
    <source>
        <dbReference type="EMBL" id="MFD0621811.1"/>
    </source>
</evidence>
<reference evidence="2" key="3">
    <citation type="submission" date="2024-09" db="EMBL/GenBank/DDBJ databases">
        <authorList>
            <person name="Sun Q."/>
            <person name="Mori K."/>
        </authorList>
    </citation>
    <scope>NUCLEOTIDE SEQUENCE</scope>
    <source>
        <strain evidence="2">JCM 12607</strain>
    </source>
</reference>
<evidence type="ECO:0000313" key="3">
    <source>
        <dbReference type="EMBL" id="MFD0629687.1"/>
    </source>
</evidence>
<reference evidence="2" key="1">
    <citation type="journal article" date="2014" name="Int. J. Syst. Evol. Microbiol.">
        <title>Complete genome of a new Firmicutes species belonging to the dominant human colonic microbiota ('Ruminococcus bicirculans') reveals two chromosomes and a selective capacity to utilize plant glucans.</title>
        <authorList>
            <consortium name="NISC Comparative Sequencing Program"/>
            <person name="Wegmann U."/>
            <person name="Louis P."/>
            <person name="Goesmann A."/>
            <person name="Henrissat B."/>
            <person name="Duncan S.H."/>
            <person name="Flint H.J."/>
        </authorList>
    </citation>
    <scope>NUCLEOTIDE SEQUENCE</scope>
    <source>
        <strain evidence="2">JCM 12607</strain>
    </source>
</reference>
<name>A0ABW2WNA2_9ACTN</name>
<proteinExistence type="predicted"/>
<evidence type="ECO:0000313" key="4">
    <source>
        <dbReference type="Proteomes" id="UP001596915"/>
    </source>
</evidence>
<gene>
    <name evidence="2" type="ORF">ACFQ2K_02330</name>
    <name evidence="3" type="ORF">ACFQ2K_50895</name>
</gene>
<comment type="caution">
    <text evidence="2">The sequence shown here is derived from an EMBL/GenBank/DDBJ whole genome shotgun (WGS) entry which is preliminary data.</text>
</comment>
<dbReference type="EMBL" id="JBHTGL010000008">
    <property type="protein sequence ID" value="MFD0629687.1"/>
    <property type="molecule type" value="Genomic_DNA"/>
</dbReference>